<evidence type="ECO:0000313" key="2">
    <source>
        <dbReference type="EMBL" id="KAA0196938.1"/>
    </source>
</evidence>
<protein>
    <submittedName>
        <fullName evidence="2">Uncharacterized protein</fullName>
    </submittedName>
</protein>
<feature type="compositionally biased region" description="Polar residues" evidence="1">
    <location>
        <begin position="265"/>
        <end position="278"/>
    </location>
</feature>
<reference evidence="2" key="1">
    <citation type="submission" date="2014-08" db="EMBL/GenBank/DDBJ databases">
        <authorList>
            <person name="Murali S."/>
            <person name="Richards S."/>
            <person name="Bandaranaike D."/>
            <person name="Bellair M."/>
            <person name="Blankenburg K."/>
            <person name="Chao H."/>
            <person name="Dinh H."/>
            <person name="Doddapaneni H."/>
            <person name="Dugan-Rocha S."/>
            <person name="Elkadiri S."/>
            <person name="Gnanaolivu R."/>
            <person name="Hughes D."/>
            <person name="Lee S."/>
            <person name="Li M."/>
            <person name="Ming W."/>
            <person name="Munidasa M."/>
            <person name="Muniz J."/>
            <person name="Nguyen L."/>
            <person name="Osuji N."/>
            <person name="Pu L.-L."/>
            <person name="Puazo M."/>
            <person name="Skinner E."/>
            <person name="Qu C."/>
            <person name="Quiroz J."/>
            <person name="Raj R."/>
            <person name="Weissenberger G."/>
            <person name="Xin Y."/>
            <person name="Zou X."/>
            <person name="Han Y."/>
            <person name="Worley K."/>
            <person name="Muzny D."/>
            <person name="Gibbs R."/>
        </authorList>
    </citation>
    <scope>NUCLEOTIDE SEQUENCE</scope>
    <source>
        <strain evidence="2">HAZT.00-mixed</strain>
        <tissue evidence="2">Whole organism</tissue>
    </source>
</reference>
<organism evidence="2">
    <name type="scientific">Hyalella azteca</name>
    <name type="common">Amphipod</name>
    <dbReference type="NCBI Taxonomy" id="294128"/>
    <lineage>
        <taxon>Eukaryota</taxon>
        <taxon>Metazoa</taxon>
        <taxon>Ecdysozoa</taxon>
        <taxon>Arthropoda</taxon>
        <taxon>Crustacea</taxon>
        <taxon>Multicrustacea</taxon>
        <taxon>Malacostraca</taxon>
        <taxon>Eumalacostraca</taxon>
        <taxon>Peracarida</taxon>
        <taxon>Amphipoda</taxon>
        <taxon>Senticaudata</taxon>
        <taxon>Talitrida</taxon>
        <taxon>Talitroidea</taxon>
        <taxon>Hyalellidae</taxon>
        <taxon>Hyalella</taxon>
    </lineage>
</organism>
<evidence type="ECO:0000256" key="1">
    <source>
        <dbReference type="SAM" id="MobiDB-lite"/>
    </source>
</evidence>
<feature type="region of interest" description="Disordered" evidence="1">
    <location>
        <begin position="205"/>
        <end position="228"/>
    </location>
</feature>
<reference evidence="2" key="2">
    <citation type="journal article" date="2018" name="Environ. Sci. Technol.">
        <title>The Toxicogenome of Hyalella azteca: A Model for Sediment Ecotoxicology and Evolutionary Toxicology.</title>
        <authorList>
            <person name="Poynton H.C."/>
            <person name="Hasenbein S."/>
            <person name="Benoit J.B."/>
            <person name="Sepulveda M.S."/>
            <person name="Poelchau M.F."/>
            <person name="Hughes D.S.T."/>
            <person name="Murali S.C."/>
            <person name="Chen S."/>
            <person name="Glastad K.M."/>
            <person name="Goodisman M.A.D."/>
            <person name="Werren J.H."/>
            <person name="Vineis J.H."/>
            <person name="Bowen J.L."/>
            <person name="Friedrich M."/>
            <person name="Jones J."/>
            <person name="Robertson H.M."/>
            <person name="Feyereisen R."/>
            <person name="Mechler-Hickson A."/>
            <person name="Mathers N."/>
            <person name="Lee C.E."/>
            <person name="Colbourne J.K."/>
            <person name="Biales A."/>
            <person name="Johnston J.S."/>
            <person name="Wellborn G.A."/>
            <person name="Rosendale A.J."/>
            <person name="Cridge A.G."/>
            <person name="Munoz-Torres M.C."/>
            <person name="Bain P.A."/>
            <person name="Manny A.R."/>
            <person name="Major K.M."/>
            <person name="Lambert F.N."/>
            <person name="Vulpe C.D."/>
            <person name="Tuck P."/>
            <person name="Blalock B.J."/>
            <person name="Lin Y.Y."/>
            <person name="Smith M.E."/>
            <person name="Ochoa-Acuna H."/>
            <person name="Chen M.M."/>
            <person name="Childers C.P."/>
            <person name="Qu J."/>
            <person name="Dugan S."/>
            <person name="Lee S.L."/>
            <person name="Chao H."/>
            <person name="Dinh H."/>
            <person name="Han Y."/>
            <person name="Doddapaneni H."/>
            <person name="Worley K.C."/>
            <person name="Muzny D.M."/>
            <person name="Gibbs R.A."/>
            <person name="Richards S."/>
        </authorList>
    </citation>
    <scope>NUCLEOTIDE SEQUENCE</scope>
    <source>
        <strain evidence="2">HAZT.00-mixed</strain>
        <tissue evidence="2">Whole organism</tissue>
    </source>
</reference>
<reference evidence="2" key="3">
    <citation type="submission" date="2019-06" db="EMBL/GenBank/DDBJ databases">
        <authorList>
            <person name="Poynton C."/>
            <person name="Hasenbein S."/>
            <person name="Benoit J.B."/>
            <person name="Sepulveda M.S."/>
            <person name="Poelchau M.F."/>
            <person name="Murali S.C."/>
            <person name="Chen S."/>
            <person name="Glastad K.M."/>
            <person name="Werren J.H."/>
            <person name="Vineis J.H."/>
            <person name="Bowen J.L."/>
            <person name="Friedrich M."/>
            <person name="Jones J."/>
            <person name="Robertson H.M."/>
            <person name="Feyereisen R."/>
            <person name="Mechler-Hickson A."/>
            <person name="Mathers N."/>
            <person name="Lee C.E."/>
            <person name="Colbourne J.K."/>
            <person name="Biales A."/>
            <person name="Johnston J.S."/>
            <person name="Wellborn G.A."/>
            <person name="Rosendale A.J."/>
            <person name="Cridge A.G."/>
            <person name="Munoz-Torres M.C."/>
            <person name="Bain P.A."/>
            <person name="Manny A.R."/>
            <person name="Major K.M."/>
            <person name="Lambert F.N."/>
            <person name="Vulpe C.D."/>
            <person name="Tuck P."/>
            <person name="Blalock B.J."/>
            <person name="Lin Y.-Y."/>
            <person name="Smith M.E."/>
            <person name="Ochoa-Acuna H."/>
            <person name="Chen M.-J.M."/>
            <person name="Childers C.P."/>
            <person name="Qu J."/>
            <person name="Dugan S."/>
            <person name="Lee S.L."/>
            <person name="Chao H."/>
            <person name="Dinh H."/>
            <person name="Han Y."/>
            <person name="Doddapaneni H."/>
            <person name="Worley K.C."/>
            <person name="Muzny D.M."/>
            <person name="Gibbs R.A."/>
            <person name="Richards S."/>
        </authorList>
    </citation>
    <scope>NUCLEOTIDE SEQUENCE</scope>
    <source>
        <strain evidence="2">HAZT.00-mixed</strain>
        <tissue evidence="2">Whole organism</tissue>
    </source>
</reference>
<feature type="compositionally biased region" description="Low complexity" evidence="1">
    <location>
        <begin position="93"/>
        <end position="105"/>
    </location>
</feature>
<feature type="region of interest" description="Disordered" evidence="1">
    <location>
        <begin position="261"/>
        <end position="296"/>
    </location>
</feature>
<sequence>MMYPEFQFRPPPPSYQASMQEYRLRLLLLDRANAAHHVPYPHPPLGVVSPPPTYRSAQHRTMTNTLGRESIYSHPPSYRSREGSISQNPDAGNTNTNPNPNVAAVHSRDPSCLSFLSHDSLYSTNSHDSRNRNRNADGSITGGGTLVANKDLVEVPAEEVLTADDTSKKEGEVLIASTSSNVCINNTNMLTLTNNNNLNINNSVNSNNTNNRLSNNGQTTNNNYNNRNAGLRDGNTVTIVQTTGSSQVIGNQSVIVTVSGDETETSNGRNQRFVSPRNQHGFGRPQQQSGGSSAADAEISVLAHL</sequence>
<name>A0A6A0H480_HYAAZ</name>
<feature type="compositionally biased region" description="Polar residues" evidence="1">
    <location>
        <begin position="83"/>
        <end position="92"/>
    </location>
</feature>
<dbReference type="AlphaFoldDB" id="A0A6A0H480"/>
<proteinExistence type="predicted"/>
<comment type="caution">
    <text evidence="2">The sequence shown here is derived from an EMBL/GenBank/DDBJ whole genome shotgun (WGS) entry which is preliminary data.</text>
</comment>
<accession>A0A6A0H480</accession>
<dbReference type="EMBL" id="JQDR03008593">
    <property type="protein sequence ID" value="KAA0196938.1"/>
    <property type="molecule type" value="Genomic_DNA"/>
</dbReference>
<gene>
    <name evidence="2" type="ORF">HAZT_HAZT008720</name>
</gene>
<feature type="region of interest" description="Disordered" evidence="1">
    <location>
        <begin position="123"/>
        <end position="145"/>
    </location>
</feature>
<feature type="region of interest" description="Disordered" evidence="1">
    <location>
        <begin position="67"/>
        <end position="106"/>
    </location>
</feature>
<dbReference type="Proteomes" id="UP000711488">
    <property type="component" value="Unassembled WGS sequence"/>
</dbReference>